<sequence length="304" mass="33888">MRHVYECPMRWADLDLLGHVNNAVYGDYLQEARIDMIRTLGASHATEATSEADGLVVVRTRVDYLRPLLFRLGTVRVETYVEEIRPATFTLAYEVVDDPAHGGPGDDRIVYVRARTVLTPFRFASETPRRLTDEERARLEPYLEPGQEPRTPAVAPASGQRSAPGHLRVPVRFSDVDAYGHVNNVTYLEYLQEGRIELIGRLWGAAPGAPAEQGRPGPALVVARAELDYRVPMVPRAEPYDVHTTIERIGRTSMTFGTEIVDATGEAETCCARGRVVVVFVDRVTGRPVQPDEEDLRPLRELGS</sequence>
<dbReference type="InterPro" id="IPR029069">
    <property type="entry name" value="HotDog_dom_sf"/>
</dbReference>
<name>A0A930UV18_9ACTN</name>
<evidence type="ECO:0000313" key="4">
    <source>
        <dbReference type="EMBL" id="MBF4160137.1"/>
    </source>
</evidence>
<dbReference type="Pfam" id="PF13279">
    <property type="entry name" value="4HBT_2"/>
    <property type="match status" value="2"/>
</dbReference>
<keyword evidence="2" id="KW-0378">Hydrolase</keyword>
<evidence type="ECO:0000313" key="5">
    <source>
        <dbReference type="Proteomes" id="UP000656804"/>
    </source>
</evidence>
<evidence type="ECO:0000256" key="2">
    <source>
        <dbReference type="ARBA" id="ARBA00022801"/>
    </source>
</evidence>
<proteinExistence type="inferred from homology"/>
<dbReference type="Proteomes" id="UP000656804">
    <property type="component" value="Unassembled WGS sequence"/>
</dbReference>
<comment type="caution">
    <text evidence="4">The sequence shown here is derived from an EMBL/GenBank/DDBJ whole genome shotgun (WGS) entry which is preliminary data.</text>
</comment>
<feature type="region of interest" description="Disordered" evidence="3">
    <location>
        <begin position="141"/>
        <end position="163"/>
    </location>
</feature>
<evidence type="ECO:0000256" key="1">
    <source>
        <dbReference type="ARBA" id="ARBA00005953"/>
    </source>
</evidence>
<dbReference type="AlphaFoldDB" id="A0A930UV18"/>
<evidence type="ECO:0000256" key="3">
    <source>
        <dbReference type="SAM" id="MobiDB-lite"/>
    </source>
</evidence>
<dbReference type="PANTHER" id="PTHR31793:SF27">
    <property type="entry name" value="NOVEL THIOESTERASE SUPERFAMILY DOMAIN AND SAPOSIN A-TYPE DOMAIN CONTAINING PROTEIN (0610012H03RIK)"/>
    <property type="match status" value="1"/>
</dbReference>
<gene>
    <name evidence="4" type="ORF">ISG29_00430</name>
</gene>
<accession>A0A930UV18</accession>
<dbReference type="SUPFAM" id="SSF54637">
    <property type="entry name" value="Thioesterase/thiol ester dehydrase-isomerase"/>
    <property type="match status" value="2"/>
</dbReference>
<dbReference type="Gene3D" id="3.10.129.10">
    <property type="entry name" value="Hotdog Thioesterase"/>
    <property type="match status" value="2"/>
</dbReference>
<dbReference type="GO" id="GO:0047617">
    <property type="term" value="F:fatty acyl-CoA hydrolase activity"/>
    <property type="evidence" value="ECO:0007669"/>
    <property type="project" value="TreeGrafter"/>
</dbReference>
<comment type="similarity">
    <text evidence="1">Belongs to the 4-hydroxybenzoyl-CoA thioesterase family.</text>
</comment>
<dbReference type="EMBL" id="JADIVZ010000001">
    <property type="protein sequence ID" value="MBF4160137.1"/>
    <property type="molecule type" value="Genomic_DNA"/>
</dbReference>
<dbReference type="CDD" id="cd00586">
    <property type="entry name" value="4HBT"/>
    <property type="match status" value="2"/>
</dbReference>
<organism evidence="4 5">
    <name type="scientific">Nocardioides acrostichi</name>
    <dbReference type="NCBI Taxonomy" id="2784339"/>
    <lineage>
        <taxon>Bacteria</taxon>
        <taxon>Bacillati</taxon>
        <taxon>Actinomycetota</taxon>
        <taxon>Actinomycetes</taxon>
        <taxon>Propionibacteriales</taxon>
        <taxon>Nocardioidaceae</taxon>
        <taxon>Nocardioides</taxon>
    </lineage>
</organism>
<dbReference type="PANTHER" id="PTHR31793">
    <property type="entry name" value="4-HYDROXYBENZOYL-COA THIOESTERASE FAMILY MEMBER"/>
    <property type="match status" value="1"/>
</dbReference>
<dbReference type="InterPro" id="IPR050563">
    <property type="entry name" value="4-hydroxybenzoyl-CoA_TE"/>
</dbReference>
<protein>
    <submittedName>
        <fullName evidence="4">Thioesterase family protein</fullName>
    </submittedName>
</protein>
<reference evidence="4" key="1">
    <citation type="submission" date="2020-11" db="EMBL/GenBank/DDBJ databases">
        <title>Nocardioides sp. CBS4Y-1, whole genome shotgun sequence.</title>
        <authorList>
            <person name="Tuo L."/>
        </authorList>
    </citation>
    <scope>NUCLEOTIDE SEQUENCE</scope>
    <source>
        <strain evidence="4">CBS4Y-1</strain>
    </source>
</reference>
<keyword evidence="5" id="KW-1185">Reference proteome</keyword>